<dbReference type="RefSeq" id="WP_069692240.1">
    <property type="nucleotide sequence ID" value="NZ_CP017147.1"/>
</dbReference>
<evidence type="ECO:0000313" key="2">
    <source>
        <dbReference type="Proteomes" id="UP000094969"/>
    </source>
</evidence>
<evidence type="ECO:0000313" key="1">
    <source>
        <dbReference type="EMBL" id="AOO83038.1"/>
    </source>
</evidence>
<dbReference type="Proteomes" id="UP000094969">
    <property type="component" value="Chromosome"/>
</dbReference>
<protein>
    <submittedName>
        <fullName evidence="1">Uncharacterized protein</fullName>
    </submittedName>
</protein>
<dbReference type="AlphaFoldDB" id="A0A1D7U6M6"/>
<sequence>MKLTEARIDHALNQLNAQIPSTQALPENHPITDQLSDVFGDHTFFFDAGGLTIIEPAKPDEESASLGQVIKLASWIDDARTKLAPHPPEYTAVVVELDRAA</sequence>
<reference evidence="1 2" key="1">
    <citation type="journal article" date="2015" name="Antonie Van Leeuwenhoek">
        <title>Bosea vaviloviae sp. nov., a new species of slow-growing rhizobia isolated from nodules of the relict species Vavilovia formosa (Stev.) Fed.</title>
        <authorList>
            <person name="Safronova V.I."/>
            <person name="Kuznetsova I.G."/>
            <person name="Sazanova A.L."/>
            <person name="Kimeklis A.K."/>
            <person name="Belimov A.A."/>
            <person name="Andronov E.E."/>
            <person name="Pinaev A.G."/>
            <person name="Chizhevskaya E.P."/>
            <person name="Pukhaev A.R."/>
            <person name="Popov K.P."/>
            <person name="Willems A."/>
            <person name="Tikhonovich I.A."/>
        </authorList>
    </citation>
    <scope>NUCLEOTIDE SEQUENCE [LARGE SCALE GENOMIC DNA]</scope>
    <source>
        <strain evidence="1 2">Vaf18</strain>
    </source>
</reference>
<organism evidence="1 2">
    <name type="scientific">Bosea vaviloviae</name>
    <dbReference type="NCBI Taxonomy" id="1526658"/>
    <lineage>
        <taxon>Bacteria</taxon>
        <taxon>Pseudomonadati</taxon>
        <taxon>Pseudomonadota</taxon>
        <taxon>Alphaproteobacteria</taxon>
        <taxon>Hyphomicrobiales</taxon>
        <taxon>Boseaceae</taxon>
        <taxon>Bosea</taxon>
    </lineage>
</organism>
<dbReference type="EMBL" id="CP017147">
    <property type="protein sequence ID" value="AOO83038.1"/>
    <property type="molecule type" value="Genomic_DNA"/>
</dbReference>
<dbReference type="OrthoDB" id="8245284at2"/>
<accession>A0A1D7U6M6</accession>
<gene>
    <name evidence="1" type="ORF">BHK69_23665</name>
</gene>
<proteinExistence type="predicted"/>
<keyword evidence="2" id="KW-1185">Reference proteome</keyword>
<name>A0A1D7U6M6_9HYPH</name>
<dbReference type="KEGG" id="bvv:BHK69_23665"/>